<protein>
    <submittedName>
        <fullName evidence="1">Uncharacterized protein</fullName>
    </submittedName>
</protein>
<evidence type="ECO:0000313" key="2">
    <source>
        <dbReference type="Proteomes" id="UP001364617"/>
    </source>
</evidence>
<accession>A0AAN9CW57</accession>
<dbReference type="Proteomes" id="UP001364617">
    <property type="component" value="Unassembled WGS sequence"/>
</dbReference>
<dbReference type="EMBL" id="JAYKXH010000012">
    <property type="protein sequence ID" value="KAK7150251.1"/>
    <property type="molecule type" value="Genomic_DNA"/>
</dbReference>
<organism evidence="1 2">
    <name type="scientific">Phoxinus phoxinus</name>
    <name type="common">Eurasian minnow</name>
    <dbReference type="NCBI Taxonomy" id="58324"/>
    <lineage>
        <taxon>Eukaryota</taxon>
        <taxon>Metazoa</taxon>
        <taxon>Chordata</taxon>
        <taxon>Craniata</taxon>
        <taxon>Vertebrata</taxon>
        <taxon>Euteleostomi</taxon>
        <taxon>Actinopterygii</taxon>
        <taxon>Neopterygii</taxon>
        <taxon>Teleostei</taxon>
        <taxon>Ostariophysi</taxon>
        <taxon>Cypriniformes</taxon>
        <taxon>Leuciscidae</taxon>
        <taxon>Phoxininae</taxon>
        <taxon>Phoxinus</taxon>
    </lineage>
</organism>
<gene>
    <name evidence="1" type="ORF">R3I93_011492</name>
</gene>
<sequence length="9" mass="1025">MDETSVLKC</sequence>
<keyword evidence="2" id="KW-1185">Reference proteome</keyword>
<name>A0AAN9CW57_9TELE</name>
<reference evidence="1 2" key="1">
    <citation type="submission" date="2024-02" db="EMBL/GenBank/DDBJ databases">
        <title>Chromosome-level genome assembly of the Eurasian Minnow (Phoxinus phoxinus).</title>
        <authorList>
            <person name="Oriowo T.O."/>
            <person name="Martin S."/>
            <person name="Stange M."/>
            <person name="Chrysostomakis Y."/>
            <person name="Brown T."/>
            <person name="Winkler S."/>
            <person name="Kukowka S."/>
            <person name="Myers E.W."/>
            <person name="Bohne A."/>
        </authorList>
    </citation>
    <scope>NUCLEOTIDE SEQUENCE [LARGE SCALE GENOMIC DNA]</scope>
    <source>
        <strain evidence="1">ZFMK-TIS-60720</strain>
        <tissue evidence="1">Whole Organism</tissue>
    </source>
</reference>
<proteinExistence type="predicted"/>
<evidence type="ECO:0000313" key="1">
    <source>
        <dbReference type="EMBL" id="KAK7150251.1"/>
    </source>
</evidence>
<comment type="caution">
    <text evidence="1">The sequence shown here is derived from an EMBL/GenBank/DDBJ whole genome shotgun (WGS) entry which is preliminary data.</text>
</comment>